<keyword evidence="4" id="KW-1185">Reference proteome</keyword>
<dbReference type="EMBL" id="QNRH01000003">
    <property type="protein sequence ID" value="RBO95580.1"/>
    <property type="molecule type" value="Genomic_DNA"/>
</dbReference>
<evidence type="ECO:0000313" key="3">
    <source>
        <dbReference type="EMBL" id="RBO95580.1"/>
    </source>
</evidence>
<name>A0A366DZP4_9HYPH</name>
<keyword evidence="3" id="KW-0378">Hydrolase</keyword>
<dbReference type="SUPFAM" id="SSF53335">
    <property type="entry name" value="S-adenosyl-L-methionine-dependent methyltransferases"/>
    <property type="match status" value="1"/>
</dbReference>
<feature type="domain" description="Methyltransferase" evidence="2">
    <location>
        <begin position="276"/>
        <end position="588"/>
    </location>
</feature>
<feature type="domain" description="Serine aminopeptidase S33" evidence="1">
    <location>
        <begin position="32"/>
        <end position="268"/>
    </location>
</feature>
<dbReference type="InterPro" id="IPR022742">
    <property type="entry name" value="Hydrolase_4"/>
</dbReference>
<dbReference type="InterPro" id="IPR051044">
    <property type="entry name" value="MAG_DAG_Lipase"/>
</dbReference>
<dbReference type="CDD" id="cd02440">
    <property type="entry name" value="AdoMet_MTases"/>
    <property type="match status" value="1"/>
</dbReference>
<dbReference type="InterPro" id="IPR022744">
    <property type="entry name" value="MeTrfase_dom_put"/>
</dbReference>
<dbReference type="SUPFAM" id="SSF53474">
    <property type="entry name" value="alpha/beta-Hydrolases"/>
    <property type="match status" value="1"/>
</dbReference>
<sequence length="591" mass="66671">MTSVKRNCTERHFISHDRQEIFFRHWPALSEKPEGAIILLHRGHEHSGRVAHIVDELGLDNYSFYAWDARGHGLTQGQRGYSPSFATTVRDLDCFTRHITETDGFALQDMALIAQSVGAVIGATWVHDYAPPIRAMVLAAPAFDVKLYVPLAKEGIWLWQKLKGTFFVNSYVKARFLTHDKERIESFENDPLITRPIASNILLELYENANRIVRDARAITTPTQVLISGRDWVVRDAPQHRFYENLAGPVKERHVLKGFYHDTLGERDRALAFTKIRPFIEQQFAKAPQQSALLNAHIQGYTRDEADQLATPLPITSPRGFYWGMTRASIRIGALFSEGLKTGVRTGFDSGSTLDYVYRNEVKGLGPGGRYTDKTFLNAIGWRGIRQRKIHLEELIRQAVTRLQDDGKPARILDIAAGHGRYVLDALTTKDDEIASVRLQDYSPINVLAGRQLIAERNLSGKAEFHEGDAFDGQALAALGKDEETAPNLAIVSGLYELFADNDQITKSLQGLAQAVQSGGYLIYTNQPWHPQLEMIARALTSHRGGQAWVMRRRTQNEMDQLVEAAGFRKIEQRIDQWGIFTVSLAQRIEQ</sequence>
<dbReference type="Gene3D" id="3.40.50.1820">
    <property type="entry name" value="alpha/beta hydrolase"/>
    <property type="match status" value="1"/>
</dbReference>
<protein>
    <submittedName>
        <fullName evidence="3">Alpha-beta hydrolase superfamily lysophospholipase</fullName>
    </submittedName>
</protein>
<dbReference type="InterPro" id="IPR029058">
    <property type="entry name" value="AB_hydrolase_fold"/>
</dbReference>
<accession>A0A366DZP4</accession>
<dbReference type="OrthoDB" id="9806902at2"/>
<reference evidence="3 4" key="1">
    <citation type="submission" date="2018-06" db="EMBL/GenBank/DDBJ databases">
        <title>Genomic Encyclopedia of Type Strains, Phase IV (KMG-IV): sequencing the most valuable type-strain genomes for metagenomic binning, comparative biology and taxonomic classification.</title>
        <authorList>
            <person name="Goeker M."/>
        </authorList>
    </citation>
    <scope>NUCLEOTIDE SEQUENCE [LARGE SCALE GENOMIC DNA]</scope>
    <source>
        <strain evidence="3 4">DSM 25619</strain>
    </source>
</reference>
<dbReference type="InterPro" id="IPR029063">
    <property type="entry name" value="SAM-dependent_MTases_sf"/>
</dbReference>
<dbReference type="RefSeq" id="WP_113944123.1">
    <property type="nucleotide sequence ID" value="NZ_JBHEEG010000008.1"/>
</dbReference>
<dbReference type="GO" id="GO:0016787">
    <property type="term" value="F:hydrolase activity"/>
    <property type="evidence" value="ECO:0007669"/>
    <property type="project" value="UniProtKB-KW"/>
</dbReference>
<evidence type="ECO:0000259" key="2">
    <source>
        <dbReference type="Pfam" id="PF12147"/>
    </source>
</evidence>
<evidence type="ECO:0000259" key="1">
    <source>
        <dbReference type="Pfam" id="PF12146"/>
    </source>
</evidence>
<dbReference type="FunFam" id="3.40.50.1820:FF:000201">
    <property type="entry name" value="Alpha/beta fold hydrolase"/>
    <property type="match status" value="1"/>
</dbReference>
<dbReference type="Gene3D" id="3.40.50.150">
    <property type="entry name" value="Vaccinia Virus protein VP39"/>
    <property type="match status" value="1"/>
</dbReference>
<dbReference type="Pfam" id="PF12147">
    <property type="entry name" value="Methyltransf_20"/>
    <property type="match status" value="1"/>
</dbReference>
<organism evidence="3 4">
    <name type="scientific">Pseudochrobactrum asaccharolyticum</name>
    <dbReference type="NCBI Taxonomy" id="354351"/>
    <lineage>
        <taxon>Bacteria</taxon>
        <taxon>Pseudomonadati</taxon>
        <taxon>Pseudomonadota</taxon>
        <taxon>Alphaproteobacteria</taxon>
        <taxon>Hyphomicrobiales</taxon>
        <taxon>Brucellaceae</taxon>
        <taxon>Pseudochrobactrum</taxon>
    </lineage>
</organism>
<evidence type="ECO:0000313" key="4">
    <source>
        <dbReference type="Proteomes" id="UP000252893"/>
    </source>
</evidence>
<gene>
    <name evidence="3" type="ORF">DFR47_103143</name>
</gene>
<dbReference type="Proteomes" id="UP000252893">
    <property type="component" value="Unassembled WGS sequence"/>
</dbReference>
<proteinExistence type="predicted"/>
<dbReference type="PANTHER" id="PTHR11614">
    <property type="entry name" value="PHOSPHOLIPASE-RELATED"/>
    <property type="match status" value="1"/>
</dbReference>
<dbReference type="Pfam" id="PF12146">
    <property type="entry name" value="Hydrolase_4"/>
    <property type="match status" value="1"/>
</dbReference>
<dbReference type="AlphaFoldDB" id="A0A366DZP4"/>
<comment type="caution">
    <text evidence="3">The sequence shown here is derived from an EMBL/GenBank/DDBJ whole genome shotgun (WGS) entry which is preliminary data.</text>
</comment>